<dbReference type="Proteomes" id="UP000075680">
    <property type="component" value="Unassembled WGS sequence"/>
</dbReference>
<dbReference type="EMBL" id="JRUE01000235">
    <property type="protein sequence ID" value="KXZ64089.1"/>
    <property type="molecule type" value="Genomic_DNA"/>
</dbReference>
<proteinExistence type="predicted"/>
<evidence type="ECO:0000256" key="1">
    <source>
        <dbReference type="SAM" id="MobiDB-lite"/>
    </source>
</evidence>
<accession>A0A150HKG8</accession>
<dbReference type="AlphaFoldDB" id="A0A150HKG8"/>
<reference evidence="2 3" key="1">
    <citation type="journal article" date="2016" name="Sci. Rep.">
        <title>Genomic and phenotypic characterization of the species Acinetobacter venetianus.</title>
        <authorList>
            <person name="Fondi M."/>
            <person name="Maida I."/>
            <person name="Perrin E."/>
            <person name="Orlandini V."/>
            <person name="La Torre L."/>
            <person name="Bosi E."/>
            <person name="Negroni A."/>
            <person name="Zanaroli G."/>
            <person name="Fava F."/>
            <person name="Decorosi F."/>
            <person name="Giovannetti L."/>
            <person name="Viti C."/>
            <person name="Vaneechoutte M."/>
            <person name="Dijkshoorn L."/>
            <person name="Fani R."/>
        </authorList>
    </citation>
    <scope>NUCLEOTIDE SEQUENCE [LARGE SCALE GENOMIC DNA]</scope>
    <source>
        <strain evidence="2 3">LUH5627</strain>
    </source>
</reference>
<feature type="compositionally biased region" description="Polar residues" evidence="1">
    <location>
        <begin position="1"/>
        <end position="18"/>
    </location>
</feature>
<protein>
    <recommendedName>
        <fullName evidence="4">Cobalt transporter</fullName>
    </recommendedName>
</protein>
<comment type="caution">
    <text evidence="2">The sequence shown here is derived from an EMBL/GenBank/DDBJ whole genome shotgun (WGS) entry which is preliminary data.</text>
</comment>
<evidence type="ECO:0000313" key="3">
    <source>
        <dbReference type="Proteomes" id="UP000075680"/>
    </source>
</evidence>
<evidence type="ECO:0008006" key="4">
    <source>
        <dbReference type="Google" id="ProtNLM"/>
    </source>
</evidence>
<name>A0A150HKG8_9GAMM</name>
<dbReference type="PATRIC" id="fig|52133.18.peg.3236"/>
<evidence type="ECO:0000313" key="2">
    <source>
        <dbReference type="EMBL" id="KXZ64089.1"/>
    </source>
</evidence>
<gene>
    <name evidence="2" type="ORF">AVENLUH5627_03156</name>
</gene>
<dbReference type="RefSeq" id="WP_061519665.1">
    <property type="nucleotide sequence ID" value="NZ_JRUE01000235.1"/>
</dbReference>
<organism evidence="2 3">
    <name type="scientific">Acinetobacter venetianus</name>
    <dbReference type="NCBI Taxonomy" id="52133"/>
    <lineage>
        <taxon>Bacteria</taxon>
        <taxon>Pseudomonadati</taxon>
        <taxon>Pseudomonadota</taxon>
        <taxon>Gammaproteobacteria</taxon>
        <taxon>Moraxellales</taxon>
        <taxon>Moraxellaceae</taxon>
        <taxon>Acinetobacter</taxon>
    </lineage>
</organism>
<sequence>MALEQQDNQITEKSIQTTKPREKSQAVTSSQLELIPTDGSMNVSFYYIPHMSSMVEVQRVRKALLPFSELLIEHSIDLDARHLVLYHQQEIENVTTALEYLSLGAELQQTMPHYEPVEVFIQKSDSFDSMPQHEGSQYHLLHVFQKFFYAIFTWFRLRIEALQKKKD</sequence>
<feature type="region of interest" description="Disordered" evidence="1">
    <location>
        <begin position="1"/>
        <end position="26"/>
    </location>
</feature>